<evidence type="ECO:0000313" key="2">
    <source>
        <dbReference type="EMBL" id="TXG62106.1"/>
    </source>
</evidence>
<protein>
    <recommendedName>
        <fullName evidence="4">Protein ECERIFERUM 26-like</fullName>
    </recommendedName>
</protein>
<dbReference type="PANTHER" id="PTHR31642:SF26">
    <property type="entry name" value="HXXXD-TYPE ACYL-TRANSFERASE FAMILY PROTEIN"/>
    <property type="match status" value="1"/>
</dbReference>
<dbReference type="InterPro" id="IPR023213">
    <property type="entry name" value="CAT-like_dom_sf"/>
</dbReference>
<evidence type="ECO:0000256" key="1">
    <source>
        <dbReference type="ARBA" id="ARBA00009861"/>
    </source>
</evidence>
<keyword evidence="3" id="KW-1185">Reference proteome</keyword>
<reference evidence="3" key="1">
    <citation type="journal article" date="2019" name="Gigascience">
        <title>De novo genome assembly of the endangered Acer yangbiense, a plant species with extremely small populations endemic to Yunnan Province, China.</title>
        <authorList>
            <person name="Yang J."/>
            <person name="Wariss H.M."/>
            <person name="Tao L."/>
            <person name="Zhang R."/>
            <person name="Yun Q."/>
            <person name="Hollingsworth P."/>
            <person name="Dao Z."/>
            <person name="Luo G."/>
            <person name="Guo H."/>
            <person name="Ma Y."/>
            <person name="Sun W."/>
        </authorList>
    </citation>
    <scope>NUCLEOTIDE SEQUENCE [LARGE SCALE GENOMIC DNA]</scope>
    <source>
        <strain evidence="3">cv. Malutang</strain>
    </source>
</reference>
<evidence type="ECO:0008006" key="4">
    <source>
        <dbReference type="Google" id="ProtNLM"/>
    </source>
</evidence>
<gene>
    <name evidence="2" type="ORF">EZV62_013469</name>
</gene>
<dbReference type="GO" id="GO:0016747">
    <property type="term" value="F:acyltransferase activity, transferring groups other than amino-acyl groups"/>
    <property type="evidence" value="ECO:0007669"/>
    <property type="project" value="TreeGrafter"/>
</dbReference>
<dbReference type="Proteomes" id="UP000323000">
    <property type="component" value="Chromosome 5"/>
</dbReference>
<dbReference type="PANTHER" id="PTHR31642">
    <property type="entry name" value="TRICHOTHECENE 3-O-ACETYLTRANSFERASE"/>
    <property type="match status" value="1"/>
</dbReference>
<name>A0A5C7I072_9ROSI</name>
<dbReference type="Pfam" id="PF02458">
    <property type="entry name" value="Transferase"/>
    <property type="match status" value="1"/>
</dbReference>
<accession>A0A5C7I072</accession>
<dbReference type="OrthoDB" id="671439at2759"/>
<dbReference type="AlphaFoldDB" id="A0A5C7I072"/>
<sequence length="460" mass="51521">MTSQVTFICKRTVVSTKPAQPGKYHHPSVLDRLMEKNHLRIVYYYRSARDVEAGEMIRKLRESLSEMLTSFPAVTGRLQKNDKGQWMIKCNDAGVRMVEARARGSVEEWLKNVDREKELKLIHWEDMFQKPYFWSTFYVQVTEFEGGGLAIGFSCIHLLADPICAITLIKAWADTTLAGTLHTPLFFHPLPPRRLGNKTPNHEPYTALINHYKSSIDQTLSTIPPLSTNNGNNATISLSFTDPMVRACMAMARTPGAPPNTSHDPSPFEALAGLFWVCLSKIKGLHGNQLLDMSICLDTRKVLGLDKGYFGNCMVYNKVLQAEFSDNKNKLSEAARAIRQVVKKMNDNEGIMDLIEWLENNDHNSLPLMNGHDLICANLEGLDPYSAVFKDGFEPVRVSCYMEPVVGLGQVLVLPSLPGEGAMSRLVMVTLSEDDAIKLCEDDLVLQFCPTITMGMMISN</sequence>
<comment type="similarity">
    <text evidence="1">Belongs to the plant acyltransferase family.</text>
</comment>
<dbReference type="EMBL" id="VAHF01000005">
    <property type="protein sequence ID" value="TXG62106.1"/>
    <property type="molecule type" value="Genomic_DNA"/>
</dbReference>
<dbReference type="Gene3D" id="3.30.559.10">
    <property type="entry name" value="Chloramphenicol acetyltransferase-like domain"/>
    <property type="match status" value="2"/>
</dbReference>
<comment type="caution">
    <text evidence="2">The sequence shown here is derived from an EMBL/GenBank/DDBJ whole genome shotgun (WGS) entry which is preliminary data.</text>
</comment>
<proteinExistence type="inferred from homology"/>
<evidence type="ECO:0000313" key="3">
    <source>
        <dbReference type="Proteomes" id="UP000323000"/>
    </source>
</evidence>
<dbReference type="InterPro" id="IPR050317">
    <property type="entry name" value="Plant_Fungal_Acyltransferase"/>
</dbReference>
<organism evidence="2 3">
    <name type="scientific">Acer yangbiense</name>
    <dbReference type="NCBI Taxonomy" id="1000413"/>
    <lineage>
        <taxon>Eukaryota</taxon>
        <taxon>Viridiplantae</taxon>
        <taxon>Streptophyta</taxon>
        <taxon>Embryophyta</taxon>
        <taxon>Tracheophyta</taxon>
        <taxon>Spermatophyta</taxon>
        <taxon>Magnoliopsida</taxon>
        <taxon>eudicotyledons</taxon>
        <taxon>Gunneridae</taxon>
        <taxon>Pentapetalae</taxon>
        <taxon>rosids</taxon>
        <taxon>malvids</taxon>
        <taxon>Sapindales</taxon>
        <taxon>Sapindaceae</taxon>
        <taxon>Hippocastanoideae</taxon>
        <taxon>Acereae</taxon>
        <taxon>Acer</taxon>
    </lineage>
</organism>